<dbReference type="EMBL" id="JARJCW010000132">
    <property type="protein sequence ID" value="KAJ7191479.1"/>
    <property type="molecule type" value="Genomic_DNA"/>
</dbReference>
<dbReference type="AlphaFoldDB" id="A0AAD6UP32"/>
<keyword evidence="2" id="KW-1185">Reference proteome</keyword>
<organism evidence="1 2">
    <name type="scientific">Mycena pura</name>
    <dbReference type="NCBI Taxonomy" id="153505"/>
    <lineage>
        <taxon>Eukaryota</taxon>
        <taxon>Fungi</taxon>
        <taxon>Dikarya</taxon>
        <taxon>Basidiomycota</taxon>
        <taxon>Agaricomycotina</taxon>
        <taxon>Agaricomycetes</taxon>
        <taxon>Agaricomycetidae</taxon>
        <taxon>Agaricales</taxon>
        <taxon>Marasmiineae</taxon>
        <taxon>Mycenaceae</taxon>
        <taxon>Mycena</taxon>
    </lineage>
</organism>
<sequence length="372" mass="39122">MRARRTDGPTVQFLVPHERDLRGAERLQPGRELDDAGEVGGAVSVAWHASVSACGAVSKLSTGGRFTAGPSGGSRSAAVDGWITTRTHILSREQAAPEGRIRDDLDAERARGGEHRDVDRGVLDVERERRVLDLHRGDGVHGVCAAKRGGEDFGEAEVARPCAHAPVRTWGTEGRETDALDELGHGADGDLDGRILVRALQVSSASVVVRQTEYADEMSVDACVKAEEIDGVDTQPLKRRRRGRTHMGGGAVDGAVGNLEAELGGEEDVGALARALELSGTQENRARTVPGHAPFPNQVLRIAVHVGGVPERAPGGAADRLDAPKPIAEKVAFPILQVGDMGAAGRACSSATASKLDELSTAYAMGVLFGQK</sequence>
<accession>A0AAD6UP32</accession>
<evidence type="ECO:0000313" key="2">
    <source>
        <dbReference type="Proteomes" id="UP001219525"/>
    </source>
</evidence>
<name>A0AAD6UP32_9AGAR</name>
<protein>
    <submittedName>
        <fullName evidence="1">Uncharacterized protein</fullName>
    </submittedName>
</protein>
<proteinExistence type="predicted"/>
<reference evidence="1" key="1">
    <citation type="submission" date="2023-03" db="EMBL/GenBank/DDBJ databases">
        <title>Massive genome expansion in bonnet fungi (Mycena s.s.) driven by repeated elements and novel gene families across ecological guilds.</title>
        <authorList>
            <consortium name="Lawrence Berkeley National Laboratory"/>
            <person name="Harder C.B."/>
            <person name="Miyauchi S."/>
            <person name="Viragh M."/>
            <person name="Kuo A."/>
            <person name="Thoen E."/>
            <person name="Andreopoulos B."/>
            <person name="Lu D."/>
            <person name="Skrede I."/>
            <person name="Drula E."/>
            <person name="Henrissat B."/>
            <person name="Morin E."/>
            <person name="Kohler A."/>
            <person name="Barry K."/>
            <person name="LaButti K."/>
            <person name="Morin E."/>
            <person name="Salamov A."/>
            <person name="Lipzen A."/>
            <person name="Mereny Z."/>
            <person name="Hegedus B."/>
            <person name="Baldrian P."/>
            <person name="Stursova M."/>
            <person name="Weitz H."/>
            <person name="Taylor A."/>
            <person name="Grigoriev I.V."/>
            <person name="Nagy L.G."/>
            <person name="Martin F."/>
            <person name="Kauserud H."/>
        </authorList>
    </citation>
    <scope>NUCLEOTIDE SEQUENCE</scope>
    <source>
        <strain evidence="1">9144</strain>
    </source>
</reference>
<dbReference type="Proteomes" id="UP001219525">
    <property type="component" value="Unassembled WGS sequence"/>
</dbReference>
<gene>
    <name evidence="1" type="ORF">GGX14DRAFT_600477</name>
</gene>
<comment type="caution">
    <text evidence="1">The sequence shown here is derived from an EMBL/GenBank/DDBJ whole genome shotgun (WGS) entry which is preliminary data.</text>
</comment>
<evidence type="ECO:0000313" key="1">
    <source>
        <dbReference type="EMBL" id="KAJ7191479.1"/>
    </source>
</evidence>